<dbReference type="Pfam" id="PF08241">
    <property type="entry name" value="Methyltransf_11"/>
    <property type="match status" value="1"/>
</dbReference>
<dbReference type="SUPFAM" id="SSF53335">
    <property type="entry name" value="S-adenosyl-L-methionine-dependent methyltransferases"/>
    <property type="match status" value="1"/>
</dbReference>
<dbReference type="RefSeq" id="WP_131904302.1">
    <property type="nucleotide sequence ID" value="NZ_BAAAFU010000008.1"/>
</dbReference>
<evidence type="ECO:0000259" key="1">
    <source>
        <dbReference type="Pfam" id="PF08241"/>
    </source>
</evidence>
<dbReference type="Proteomes" id="UP000294887">
    <property type="component" value="Unassembled WGS sequence"/>
</dbReference>
<dbReference type="InterPro" id="IPR055259">
    <property type="entry name" value="YkvP/CgeB_Glyco_trans-like"/>
</dbReference>
<keyword evidence="4" id="KW-1185">Reference proteome</keyword>
<dbReference type="GO" id="GO:0008757">
    <property type="term" value="F:S-adenosylmethionine-dependent methyltransferase activity"/>
    <property type="evidence" value="ECO:0007669"/>
    <property type="project" value="InterPro"/>
</dbReference>
<comment type="caution">
    <text evidence="3">The sequence shown here is derived from an EMBL/GenBank/DDBJ whole genome shotgun (WGS) entry which is preliminary data.</text>
</comment>
<feature type="domain" description="Methyltransferase type 11" evidence="1">
    <location>
        <begin position="417"/>
        <end position="460"/>
    </location>
</feature>
<evidence type="ECO:0000259" key="2">
    <source>
        <dbReference type="Pfam" id="PF13524"/>
    </source>
</evidence>
<accession>A0A4R1F7L8</accession>
<reference evidence="3 4" key="1">
    <citation type="submission" date="2019-03" db="EMBL/GenBank/DDBJ databases">
        <title>Genomic Encyclopedia of Type Strains, Phase IV (KMG-IV): sequencing the most valuable type-strain genomes for metagenomic binning, comparative biology and taxonomic classification.</title>
        <authorList>
            <person name="Goeker M."/>
        </authorList>
    </citation>
    <scope>NUCLEOTIDE SEQUENCE [LARGE SCALE GENOMIC DNA]</scope>
    <source>
        <strain evidence="3 4">DSM 24830</strain>
    </source>
</reference>
<protein>
    <submittedName>
        <fullName evidence="3">Spore maturation protein CgeB</fullName>
    </submittedName>
</protein>
<evidence type="ECO:0000313" key="4">
    <source>
        <dbReference type="Proteomes" id="UP000294887"/>
    </source>
</evidence>
<gene>
    <name evidence="3" type="ORF">EV695_0477</name>
</gene>
<dbReference type="Gene3D" id="3.40.50.150">
    <property type="entry name" value="Vaccinia Virus protein VP39"/>
    <property type="match status" value="1"/>
</dbReference>
<dbReference type="OrthoDB" id="5625627at2"/>
<dbReference type="InterPro" id="IPR013216">
    <property type="entry name" value="Methyltransf_11"/>
</dbReference>
<sequence length="551" mass="64549">MFVSLLKSIFHKKRPIKSEGNLSVVIKTPVTKWRRAKNWGDYHMAVLLKKELECEGYDVLIQILPEWYNDEGNTYDITIVFRGLSRYEPQSHQINIMWNISHPDLVSDDEYESYDKVFIASSFWAKKIANRGIENIETMLQCTDPIRFQKPSDIDKKKYNSQLLFVGNSRGELRKIIADLLPTTLNLIVYGKNWTKLIPKKYLKGKYIKNAELYKYYGSADILLNDHWDDMRVKGYISNRIYDGLASEAFIVSDKVQEMGDLEKFIQTYESKNELLDCITYYLAHPEERLKKSQEGREFVLNNHTFKDRAKQFSVCIENMVLLKNQCVKRTQKCNICGSKEFKPGPFGRLTKTGDMPHCLTCGSLERHRLIRTVWEKIPADFLSQKKVLQFSLDPSVDSAWFQEHEISIYEHRNSIDLQNINREDASYDVVICNQILEHVADDKKAFNEILRVLTDDGFLQMTVPLPIRKKITEDWGYPKEDFHGHYRHYGIDLIEHFSQAHPGVFLINCKACDDVTGVEDYVFFWMKSKKTRDYLLDNLIGKIEIERYLT</sequence>
<name>A0A4R1F7L8_9GAMM</name>
<organism evidence="3 4">
    <name type="scientific">Cocleimonas flava</name>
    <dbReference type="NCBI Taxonomy" id="634765"/>
    <lineage>
        <taxon>Bacteria</taxon>
        <taxon>Pseudomonadati</taxon>
        <taxon>Pseudomonadota</taxon>
        <taxon>Gammaproteobacteria</taxon>
        <taxon>Thiotrichales</taxon>
        <taxon>Thiotrichaceae</taxon>
        <taxon>Cocleimonas</taxon>
    </lineage>
</organism>
<dbReference type="AlphaFoldDB" id="A0A4R1F7L8"/>
<evidence type="ECO:0000313" key="3">
    <source>
        <dbReference type="EMBL" id="TCJ88619.1"/>
    </source>
</evidence>
<proteinExistence type="predicted"/>
<feature type="domain" description="Spore protein YkvP/CgeB glycosyl transferase-like" evidence="2">
    <location>
        <begin position="183"/>
        <end position="313"/>
    </location>
</feature>
<dbReference type="InterPro" id="IPR029063">
    <property type="entry name" value="SAM-dependent_MTases_sf"/>
</dbReference>
<dbReference type="EMBL" id="SMFQ01000002">
    <property type="protein sequence ID" value="TCJ88619.1"/>
    <property type="molecule type" value="Genomic_DNA"/>
</dbReference>
<dbReference type="Pfam" id="PF13524">
    <property type="entry name" value="Glyco_trans_1_2"/>
    <property type="match status" value="1"/>
</dbReference>